<comment type="caution">
    <text evidence="1">The sequence shown here is derived from an EMBL/GenBank/DDBJ whole genome shotgun (WGS) entry which is preliminary data.</text>
</comment>
<evidence type="ECO:0000313" key="1">
    <source>
        <dbReference type="EMBL" id="MFH8136332.1"/>
    </source>
</evidence>
<dbReference type="RefSeq" id="WP_397218022.1">
    <property type="nucleotide sequence ID" value="NZ_JBGFSN010000012.1"/>
</dbReference>
<gene>
    <name evidence="1" type="ORF">ABU178_19495</name>
</gene>
<organism evidence="1 2">
    <name type="scientific">Pantoea osteomyelitidis</name>
    <dbReference type="NCBI Taxonomy" id="3230026"/>
    <lineage>
        <taxon>Bacteria</taxon>
        <taxon>Pseudomonadati</taxon>
        <taxon>Pseudomonadota</taxon>
        <taxon>Gammaproteobacteria</taxon>
        <taxon>Enterobacterales</taxon>
        <taxon>Erwiniaceae</taxon>
        <taxon>Pantoea</taxon>
    </lineage>
</organism>
<protein>
    <submittedName>
        <fullName evidence="1">Uncharacterized protein</fullName>
    </submittedName>
</protein>
<keyword evidence="2" id="KW-1185">Reference proteome</keyword>
<dbReference type="EMBL" id="JBGFSN010000012">
    <property type="protein sequence ID" value="MFH8136332.1"/>
    <property type="molecule type" value="Genomic_DNA"/>
</dbReference>
<name>A0ABW7Q178_9GAMM</name>
<dbReference type="Proteomes" id="UP001611251">
    <property type="component" value="Unassembled WGS sequence"/>
</dbReference>
<proteinExistence type="predicted"/>
<accession>A0ABW7Q178</accession>
<reference evidence="1 2" key="1">
    <citation type="submission" date="2024-08" db="EMBL/GenBank/DDBJ databases">
        <title>Pantoea ronii - a newly identified human opportunistic pathogen.</title>
        <authorList>
            <person name="Keidar-Friedman D."/>
            <person name="Sorek N."/>
            <person name="Leshin-Carmel D."/>
            <person name="Tsur A."/>
            <person name="Amsalem M."/>
            <person name="Tolkach D."/>
            <person name="Brosh-Nissimov T."/>
        </authorList>
    </citation>
    <scope>NUCLEOTIDE SEQUENCE [LARGE SCALE GENOMIC DNA]</scope>
    <source>
        <strain evidence="1 2">AA23256</strain>
    </source>
</reference>
<sequence>MGIFDLFNADKRALFTAKADYEHCAKDRRARLNSFRIKAREFLSFKYSGSITLINNHFPIFILFDKNTGKIHQGEFADNYSPFLEFVPYDANLTFYTEAVHNYRIQQGKWKNGELCQKHKCSKFNKNFERDFLKNGFYIKDVYRRDDPIGSEDFFGFTLFLNGNVIAESTMWDQKPSGHFAECIFNQIINNKHKNSSGFSMLTFVAGVFTLANENNEGCTNPNRIQYEIIFGNGDPLSDPKFNSDAKQAILSLRDFLSFHENKMNDDMADIIDPPAYLEEERKLCNEMLRDPHRKKNFPGIEDMYVRS</sequence>
<evidence type="ECO:0000313" key="2">
    <source>
        <dbReference type="Proteomes" id="UP001611251"/>
    </source>
</evidence>